<dbReference type="AlphaFoldDB" id="A0A0F7TKJ3"/>
<dbReference type="InterPro" id="IPR036259">
    <property type="entry name" value="MFS_trans_sf"/>
</dbReference>
<feature type="transmembrane region" description="Helical" evidence="6">
    <location>
        <begin position="215"/>
        <end position="238"/>
    </location>
</feature>
<feature type="domain" description="Major facilitator superfamily (MFS) profile" evidence="7">
    <location>
        <begin position="63"/>
        <end position="534"/>
    </location>
</feature>
<dbReference type="InterPro" id="IPR011701">
    <property type="entry name" value="MFS"/>
</dbReference>
<evidence type="ECO:0000259" key="7">
    <source>
        <dbReference type="PROSITE" id="PS50850"/>
    </source>
</evidence>
<evidence type="ECO:0000256" key="2">
    <source>
        <dbReference type="ARBA" id="ARBA00022692"/>
    </source>
</evidence>
<evidence type="ECO:0000256" key="5">
    <source>
        <dbReference type="SAM" id="MobiDB-lite"/>
    </source>
</evidence>
<name>A0A0F7TKJ3_PENBI</name>
<accession>A0A0F7TKJ3</accession>
<feature type="transmembrane region" description="Helical" evidence="6">
    <location>
        <begin position="62"/>
        <end position="85"/>
    </location>
</feature>
<comment type="subcellular location">
    <subcellularLocation>
        <location evidence="1">Membrane</location>
        <topology evidence="1">Multi-pass membrane protein</topology>
    </subcellularLocation>
</comment>
<keyword evidence="3 6" id="KW-1133">Transmembrane helix</keyword>
<dbReference type="OrthoDB" id="5215911at2759"/>
<dbReference type="GO" id="GO:0005886">
    <property type="term" value="C:plasma membrane"/>
    <property type="evidence" value="ECO:0007669"/>
    <property type="project" value="TreeGrafter"/>
</dbReference>
<feature type="transmembrane region" description="Helical" evidence="6">
    <location>
        <begin position="368"/>
        <end position="391"/>
    </location>
</feature>
<evidence type="ECO:0000313" key="9">
    <source>
        <dbReference type="Proteomes" id="UP000042958"/>
    </source>
</evidence>
<sequence>MAATRVDIDGSSFEGGGLLPPGTFRLIHEDESELHGQRAVLLDPVPSNDPNEPLNWSVTRKAVNFTIVLGMTVIIFTALSIQSIFWQQMVLDLNVTYTQLNQSMSVNSVGLSFGCVLFIPLAKKFGRRPVYIVSTAIMLAASFWTSRIESLAELYVTNLLQGLAGATNETIVEITISDLFFVHHRGSMNGLYMAMVMFGSFLTPMAAGTQATAEGWRWCYVTMGSFNAFFLLLFLFCYEETKYVPLLNGQARVGPDTEDDLSAPVDPDQKSAAQSDTKAALPVEPSTLHHDLDLSIPVNSWRKRLALWTPTPEPIWPYFYRPFYVLFNFPTVLFTGLQYASGVVWLTITANVLSLVFPLPPYNFTPEQIGFLSLGPFIGNLIGVFYGGLLGDRSILYFSRRNKGFYEPEMRLYILHFPALLMAGGLMMFGLTLYRGMHWIYPSVAGAFFGFGLGSIGDASLTLVIDSYRDITGDAFTGIAFLRNAISIGIPFAITPWMERDGLQNMFIACGFISFGISLLIIPMVFYGKKSRRGMAARYYRLVEQQGNNHVG</sequence>
<feature type="transmembrane region" description="Helical" evidence="6">
    <location>
        <begin position="506"/>
        <end position="528"/>
    </location>
</feature>
<dbReference type="GO" id="GO:0022857">
    <property type="term" value="F:transmembrane transporter activity"/>
    <property type="evidence" value="ECO:0007669"/>
    <property type="project" value="InterPro"/>
</dbReference>
<evidence type="ECO:0000256" key="1">
    <source>
        <dbReference type="ARBA" id="ARBA00004141"/>
    </source>
</evidence>
<organism evidence="8 9">
    <name type="scientific">Penicillium brasilianum</name>
    <dbReference type="NCBI Taxonomy" id="104259"/>
    <lineage>
        <taxon>Eukaryota</taxon>
        <taxon>Fungi</taxon>
        <taxon>Dikarya</taxon>
        <taxon>Ascomycota</taxon>
        <taxon>Pezizomycotina</taxon>
        <taxon>Eurotiomycetes</taxon>
        <taxon>Eurotiomycetidae</taxon>
        <taxon>Eurotiales</taxon>
        <taxon>Aspergillaceae</taxon>
        <taxon>Penicillium</taxon>
    </lineage>
</organism>
<dbReference type="PANTHER" id="PTHR23502:SF50">
    <property type="entry name" value="TRANSPORTER, PUTATIVE (AFU_ORTHOLOGUE AFUA_5G00430)-RELATED"/>
    <property type="match status" value="1"/>
</dbReference>
<evidence type="ECO:0000256" key="3">
    <source>
        <dbReference type="ARBA" id="ARBA00022989"/>
    </source>
</evidence>
<dbReference type="Proteomes" id="UP000042958">
    <property type="component" value="Unassembled WGS sequence"/>
</dbReference>
<feature type="region of interest" description="Disordered" evidence="5">
    <location>
        <begin position="257"/>
        <end position="276"/>
    </location>
</feature>
<feature type="transmembrane region" description="Helical" evidence="6">
    <location>
        <begin position="129"/>
        <end position="147"/>
    </location>
</feature>
<gene>
    <name evidence="8" type="ORF">PMG11_01776</name>
</gene>
<protein>
    <recommendedName>
        <fullName evidence="7">Major facilitator superfamily (MFS) profile domain-containing protein</fullName>
    </recommendedName>
</protein>
<evidence type="ECO:0000256" key="6">
    <source>
        <dbReference type="SAM" id="Phobius"/>
    </source>
</evidence>
<evidence type="ECO:0000256" key="4">
    <source>
        <dbReference type="ARBA" id="ARBA00023136"/>
    </source>
</evidence>
<feature type="transmembrane region" description="Helical" evidence="6">
    <location>
        <begin position="323"/>
        <end position="348"/>
    </location>
</feature>
<feature type="transmembrane region" description="Helical" evidence="6">
    <location>
        <begin position="105"/>
        <end position="122"/>
    </location>
</feature>
<feature type="transmembrane region" description="Helical" evidence="6">
    <location>
        <begin position="412"/>
        <end position="434"/>
    </location>
</feature>
<dbReference type="PANTHER" id="PTHR23502">
    <property type="entry name" value="MAJOR FACILITATOR SUPERFAMILY"/>
    <property type="match status" value="1"/>
</dbReference>
<dbReference type="Pfam" id="PF07690">
    <property type="entry name" value="MFS_1"/>
    <property type="match status" value="1"/>
</dbReference>
<proteinExistence type="predicted"/>
<evidence type="ECO:0000313" key="8">
    <source>
        <dbReference type="EMBL" id="CEJ55523.1"/>
    </source>
</evidence>
<keyword evidence="9" id="KW-1185">Reference proteome</keyword>
<dbReference type="EMBL" id="CDHK01000002">
    <property type="protein sequence ID" value="CEJ55523.1"/>
    <property type="molecule type" value="Genomic_DNA"/>
</dbReference>
<dbReference type="Gene3D" id="1.20.1250.20">
    <property type="entry name" value="MFS general substrate transporter like domains"/>
    <property type="match status" value="1"/>
</dbReference>
<dbReference type="STRING" id="104259.A0A0F7TKJ3"/>
<feature type="transmembrane region" description="Helical" evidence="6">
    <location>
        <begin position="189"/>
        <end position="209"/>
    </location>
</feature>
<keyword evidence="4 6" id="KW-0472">Membrane</keyword>
<keyword evidence="2 6" id="KW-0812">Transmembrane</keyword>
<dbReference type="InterPro" id="IPR020846">
    <property type="entry name" value="MFS_dom"/>
</dbReference>
<dbReference type="PROSITE" id="PS50850">
    <property type="entry name" value="MFS"/>
    <property type="match status" value="1"/>
</dbReference>
<feature type="transmembrane region" description="Helical" evidence="6">
    <location>
        <begin position="475"/>
        <end position="494"/>
    </location>
</feature>
<reference evidence="9" key="1">
    <citation type="journal article" date="2015" name="Genome Announc.">
        <title>Draft genome sequence of the fungus Penicillium brasilianum MG11.</title>
        <authorList>
            <person name="Horn F."/>
            <person name="Linde J."/>
            <person name="Mattern D.J."/>
            <person name="Walther G."/>
            <person name="Guthke R."/>
            <person name="Brakhage A.A."/>
            <person name="Valiante V."/>
        </authorList>
    </citation>
    <scope>NUCLEOTIDE SEQUENCE [LARGE SCALE GENOMIC DNA]</scope>
    <source>
        <strain evidence="9">MG11</strain>
    </source>
</reference>
<dbReference type="SUPFAM" id="SSF103473">
    <property type="entry name" value="MFS general substrate transporter"/>
    <property type="match status" value="1"/>
</dbReference>
<feature type="transmembrane region" description="Helical" evidence="6">
    <location>
        <begin position="440"/>
        <end position="463"/>
    </location>
</feature>